<dbReference type="Proteomes" id="UP001301769">
    <property type="component" value="Unassembled WGS sequence"/>
</dbReference>
<dbReference type="EMBL" id="MU858206">
    <property type="protein sequence ID" value="KAK4209408.1"/>
    <property type="molecule type" value="Genomic_DNA"/>
</dbReference>
<reference evidence="2" key="2">
    <citation type="submission" date="2023-05" db="EMBL/GenBank/DDBJ databases">
        <authorList>
            <consortium name="Lawrence Berkeley National Laboratory"/>
            <person name="Steindorff A."/>
            <person name="Hensen N."/>
            <person name="Bonometti L."/>
            <person name="Westerberg I."/>
            <person name="Brannstrom I.O."/>
            <person name="Guillou S."/>
            <person name="Cros-Aarteil S."/>
            <person name="Calhoun S."/>
            <person name="Haridas S."/>
            <person name="Kuo A."/>
            <person name="Mondo S."/>
            <person name="Pangilinan J."/>
            <person name="Riley R."/>
            <person name="Labutti K."/>
            <person name="Andreopoulos B."/>
            <person name="Lipzen A."/>
            <person name="Chen C."/>
            <person name="Yanf M."/>
            <person name="Daum C."/>
            <person name="Ng V."/>
            <person name="Clum A."/>
            <person name="Ohm R."/>
            <person name="Martin F."/>
            <person name="Silar P."/>
            <person name="Natvig D."/>
            <person name="Lalanne C."/>
            <person name="Gautier V."/>
            <person name="Ament-Velasquez S.L."/>
            <person name="Kruys A."/>
            <person name="Hutchinson M.I."/>
            <person name="Powell A.J."/>
            <person name="Barry K."/>
            <person name="Miller A.N."/>
            <person name="Grigoriev I.V."/>
            <person name="Debuchy R."/>
            <person name="Gladieux P."/>
            <person name="Thoren M.H."/>
            <person name="Johannesson H."/>
        </authorList>
    </citation>
    <scope>NUCLEOTIDE SEQUENCE</scope>
    <source>
        <strain evidence="2">PSN293</strain>
    </source>
</reference>
<feature type="signal peptide" evidence="1">
    <location>
        <begin position="1"/>
        <end position="22"/>
    </location>
</feature>
<proteinExistence type="predicted"/>
<dbReference type="PANTHER" id="PTHR35605:SF1">
    <property type="entry name" value="ECP2 EFFECTOR PROTEIN DOMAIN-CONTAINING PROTEIN-RELATED"/>
    <property type="match status" value="1"/>
</dbReference>
<keyword evidence="1" id="KW-0732">Signal</keyword>
<comment type="caution">
    <text evidence="2">The sequence shown here is derived from an EMBL/GenBank/DDBJ whole genome shotgun (WGS) entry which is preliminary data.</text>
</comment>
<feature type="chain" id="PRO_5042843205" evidence="1">
    <location>
        <begin position="23"/>
        <end position="197"/>
    </location>
</feature>
<dbReference type="PANTHER" id="PTHR35605">
    <property type="entry name" value="ECP2 EFFECTOR PROTEIN DOMAIN-CONTAINING PROTEIN-RELATED"/>
    <property type="match status" value="1"/>
</dbReference>
<keyword evidence="3" id="KW-1185">Reference proteome</keyword>
<protein>
    <submittedName>
        <fullName evidence="2">Uncharacterized protein</fullName>
    </submittedName>
</protein>
<name>A0AAN7B3C6_9PEZI</name>
<dbReference type="AlphaFoldDB" id="A0AAN7B3C6"/>
<organism evidence="2 3">
    <name type="scientific">Rhypophila decipiens</name>
    <dbReference type="NCBI Taxonomy" id="261697"/>
    <lineage>
        <taxon>Eukaryota</taxon>
        <taxon>Fungi</taxon>
        <taxon>Dikarya</taxon>
        <taxon>Ascomycota</taxon>
        <taxon>Pezizomycotina</taxon>
        <taxon>Sordariomycetes</taxon>
        <taxon>Sordariomycetidae</taxon>
        <taxon>Sordariales</taxon>
        <taxon>Naviculisporaceae</taxon>
        <taxon>Rhypophila</taxon>
    </lineage>
</organism>
<sequence>MIQAAAACWLLALPGGLFFVAGSPVGTVAQLKAPPRLAESLPEGYKLSPIHRKGVLEEGKPDFELSGYSSEEIEAEAKNVHPQYTVFSKDDQADAPKYNSTLQARQTIVWDGVNYLKSITGNCRAHPGPAACGRVSCSWGSAIYYCNDNTVEHWEPCRWIGDVAGNIANSCNYYHPIYFSQAFDQRHWNTIVGGGSC</sequence>
<evidence type="ECO:0000256" key="1">
    <source>
        <dbReference type="SAM" id="SignalP"/>
    </source>
</evidence>
<reference evidence="2" key="1">
    <citation type="journal article" date="2023" name="Mol. Phylogenet. Evol.">
        <title>Genome-scale phylogeny and comparative genomics of the fungal order Sordariales.</title>
        <authorList>
            <person name="Hensen N."/>
            <person name="Bonometti L."/>
            <person name="Westerberg I."/>
            <person name="Brannstrom I.O."/>
            <person name="Guillou S."/>
            <person name="Cros-Aarteil S."/>
            <person name="Calhoun S."/>
            <person name="Haridas S."/>
            <person name="Kuo A."/>
            <person name="Mondo S."/>
            <person name="Pangilinan J."/>
            <person name="Riley R."/>
            <person name="LaButti K."/>
            <person name="Andreopoulos B."/>
            <person name="Lipzen A."/>
            <person name="Chen C."/>
            <person name="Yan M."/>
            <person name="Daum C."/>
            <person name="Ng V."/>
            <person name="Clum A."/>
            <person name="Steindorff A."/>
            <person name="Ohm R.A."/>
            <person name="Martin F."/>
            <person name="Silar P."/>
            <person name="Natvig D.O."/>
            <person name="Lalanne C."/>
            <person name="Gautier V."/>
            <person name="Ament-Velasquez S.L."/>
            <person name="Kruys A."/>
            <person name="Hutchinson M.I."/>
            <person name="Powell A.J."/>
            <person name="Barry K."/>
            <person name="Miller A.N."/>
            <person name="Grigoriev I.V."/>
            <person name="Debuchy R."/>
            <person name="Gladieux P."/>
            <person name="Hiltunen Thoren M."/>
            <person name="Johannesson H."/>
        </authorList>
    </citation>
    <scope>NUCLEOTIDE SEQUENCE</scope>
    <source>
        <strain evidence="2">PSN293</strain>
    </source>
</reference>
<gene>
    <name evidence="2" type="ORF">QBC37DRAFT_294649</name>
</gene>
<accession>A0AAN7B3C6</accession>
<evidence type="ECO:0000313" key="2">
    <source>
        <dbReference type="EMBL" id="KAK4209408.1"/>
    </source>
</evidence>
<evidence type="ECO:0000313" key="3">
    <source>
        <dbReference type="Proteomes" id="UP001301769"/>
    </source>
</evidence>